<keyword evidence="1" id="KW-0614">Plasmid</keyword>
<sequence length="93" mass="10141">MPYSAQLIFSRGGTLSVQAMNPGASAEPTTYTATKAIGAIATRAVPPLSEVLLLDGSGRLIQRGNGSLYQTNIRRLNLQMRIRWITPMARKPR</sequence>
<reference evidence="1 2" key="1">
    <citation type="submission" date="2018-07" db="EMBL/GenBank/DDBJ databases">
        <title>Rhizobium leguminosarum strain:ATCC 14479 Genome sequencing and assembly.</title>
        <authorList>
            <person name="Chakraborty R."/>
        </authorList>
    </citation>
    <scope>NUCLEOTIDE SEQUENCE [LARGE SCALE GENOMIC DNA]</scope>
    <source>
        <strain evidence="1 2">ATCC 14479</strain>
        <plasmid evidence="2">Plasmid unnamed1</plasmid>
    </source>
</reference>
<proteinExistence type="predicted"/>
<protein>
    <submittedName>
        <fullName evidence="1">Uncharacterized protein</fullName>
    </submittedName>
</protein>
<gene>
    <name evidence="1" type="ORF">DLJ82_5292</name>
</gene>
<evidence type="ECO:0000313" key="1">
    <source>
        <dbReference type="EMBL" id="AXA42853.1"/>
    </source>
</evidence>
<geneLocation type="plasmid" evidence="1 2">
    <name>unnamed1</name>
</geneLocation>
<accession>A0A2Z4YRJ1</accession>
<dbReference type="AlphaFoldDB" id="A0A2Z4YRJ1"/>
<name>A0A2Z4YRJ1_RHILE</name>
<dbReference type="EMBL" id="CP030761">
    <property type="protein sequence ID" value="AXA42853.1"/>
    <property type="molecule type" value="Genomic_DNA"/>
</dbReference>
<evidence type="ECO:0000313" key="2">
    <source>
        <dbReference type="Proteomes" id="UP000251166"/>
    </source>
</evidence>
<organism evidence="1 2">
    <name type="scientific">Rhizobium leguminosarum</name>
    <dbReference type="NCBI Taxonomy" id="384"/>
    <lineage>
        <taxon>Bacteria</taxon>
        <taxon>Pseudomonadati</taxon>
        <taxon>Pseudomonadota</taxon>
        <taxon>Alphaproteobacteria</taxon>
        <taxon>Hyphomicrobiales</taxon>
        <taxon>Rhizobiaceae</taxon>
        <taxon>Rhizobium/Agrobacterium group</taxon>
        <taxon>Rhizobium</taxon>
    </lineage>
</organism>
<dbReference type="Proteomes" id="UP000251166">
    <property type="component" value="Plasmid unnamed1"/>
</dbReference>